<proteinExistence type="predicted"/>
<dbReference type="AlphaFoldDB" id="A0AAV6TF61"/>
<dbReference type="EMBL" id="JAFNEN010005782">
    <property type="protein sequence ID" value="KAG8161377.1"/>
    <property type="molecule type" value="Genomic_DNA"/>
</dbReference>
<comment type="caution">
    <text evidence="2">The sequence shown here is derived from an EMBL/GenBank/DDBJ whole genome shotgun (WGS) entry which is preliminary data.</text>
</comment>
<reference evidence="2 3" key="1">
    <citation type="journal article" date="2022" name="Nat. Ecol. Evol.">
        <title>A masculinizing supergene underlies an exaggerated male reproductive morph in a spider.</title>
        <authorList>
            <person name="Hendrickx F."/>
            <person name="De Corte Z."/>
            <person name="Sonet G."/>
            <person name="Van Belleghem S.M."/>
            <person name="Kostlbacher S."/>
            <person name="Vangestel C."/>
        </authorList>
    </citation>
    <scope>NUCLEOTIDE SEQUENCE [LARGE SCALE GENOMIC DNA]</scope>
    <source>
        <strain evidence="2">W744_W776</strain>
    </source>
</reference>
<accession>A0AAV6TF61</accession>
<evidence type="ECO:0000256" key="1">
    <source>
        <dbReference type="SAM" id="MobiDB-lite"/>
    </source>
</evidence>
<evidence type="ECO:0000313" key="2">
    <source>
        <dbReference type="EMBL" id="KAG8161377.1"/>
    </source>
</evidence>
<organism evidence="2 3">
    <name type="scientific">Oedothorax gibbosus</name>
    <dbReference type="NCBI Taxonomy" id="931172"/>
    <lineage>
        <taxon>Eukaryota</taxon>
        <taxon>Metazoa</taxon>
        <taxon>Ecdysozoa</taxon>
        <taxon>Arthropoda</taxon>
        <taxon>Chelicerata</taxon>
        <taxon>Arachnida</taxon>
        <taxon>Araneae</taxon>
        <taxon>Araneomorphae</taxon>
        <taxon>Entelegynae</taxon>
        <taxon>Araneoidea</taxon>
        <taxon>Linyphiidae</taxon>
        <taxon>Erigoninae</taxon>
        <taxon>Oedothorax</taxon>
    </lineage>
</organism>
<name>A0AAV6TF61_9ARAC</name>
<gene>
    <name evidence="2" type="ORF">JTE90_017468</name>
</gene>
<sequence>MGQVGPEGWRNPFRSETSAENANTCRVFSLADRKGNGVNIPQPDTEIGPSGPSAVNATDSETSDGGPGKSYLLFVRVRCPWNRLVRENRDACSE</sequence>
<feature type="region of interest" description="Disordered" evidence="1">
    <location>
        <begin position="34"/>
        <end position="67"/>
    </location>
</feature>
<feature type="region of interest" description="Disordered" evidence="1">
    <location>
        <begin position="1"/>
        <end position="21"/>
    </location>
</feature>
<evidence type="ECO:0000313" key="3">
    <source>
        <dbReference type="Proteomes" id="UP000827092"/>
    </source>
</evidence>
<keyword evidence="3" id="KW-1185">Reference proteome</keyword>
<dbReference type="Proteomes" id="UP000827092">
    <property type="component" value="Unassembled WGS sequence"/>
</dbReference>
<protein>
    <submittedName>
        <fullName evidence="2">Uncharacterized protein</fullName>
    </submittedName>
</protein>